<evidence type="ECO:0000313" key="4">
    <source>
        <dbReference type="Proteomes" id="UP000642876"/>
    </source>
</evidence>
<evidence type="ECO:0000313" key="3">
    <source>
        <dbReference type="Proteomes" id="UP000516235"/>
    </source>
</evidence>
<dbReference type="Gene3D" id="2.60.120.10">
    <property type="entry name" value="Jelly Rolls"/>
    <property type="match status" value="1"/>
</dbReference>
<evidence type="ECO:0000313" key="2">
    <source>
        <dbReference type="EMBL" id="QNP90173.1"/>
    </source>
</evidence>
<dbReference type="EMBL" id="CP061032">
    <property type="protein sequence ID" value="QNP90173.1"/>
    <property type="molecule type" value="Genomic_DNA"/>
</dbReference>
<dbReference type="Proteomes" id="UP000642876">
    <property type="component" value="Unassembled WGS sequence"/>
</dbReference>
<dbReference type="SUPFAM" id="SSF51182">
    <property type="entry name" value="RmlC-like cupins"/>
    <property type="match status" value="1"/>
</dbReference>
<dbReference type="InterPro" id="IPR011051">
    <property type="entry name" value="RmlC_Cupin_sf"/>
</dbReference>
<keyword evidence="4" id="KW-1185">Reference proteome</keyword>
<dbReference type="RefSeq" id="WP_171194597.1">
    <property type="nucleotide sequence ID" value="NZ_CP061032.1"/>
</dbReference>
<dbReference type="InterPro" id="IPR014710">
    <property type="entry name" value="RmlC-like_jellyroll"/>
</dbReference>
<accession>A0A7H0JYQ7</accession>
<gene>
    <name evidence="1" type="ORF">H7348_10515</name>
    <name evidence="2" type="ORF">IAU68_11105</name>
</gene>
<dbReference type="AlphaFoldDB" id="A0A7H0JYQ7"/>
<dbReference type="KEGG" id="cluj:IAU68_11105"/>
<protein>
    <submittedName>
        <fullName evidence="2">Uncharacterized protein</fullName>
    </submittedName>
</protein>
<organism evidence="2 3">
    <name type="scientific">Corynebacterium lujinxingii</name>
    <dbReference type="NCBI Taxonomy" id="2763010"/>
    <lineage>
        <taxon>Bacteria</taxon>
        <taxon>Bacillati</taxon>
        <taxon>Actinomycetota</taxon>
        <taxon>Actinomycetes</taxon>
        <taxon>Mycobacteriales</taxon>
        <taxon>Corynebacteriaceae</taxon>
        <taxon>Corynebacterium</taxon>
    </lineage>
</organism>
<proteinExistence type="predicted"/>
<dbReference type="EMBL" id="JACMYE010000009">
    <property type="protein sequence ID" value="MBC3179729.1"/>
    <property type="molecule type" value="Genomic_DNA"/>
</dbReference>
<evidence type="ECO:0000313" key="1">
    <source>
        <dbReference type="EMBL" id="MBC3179729.1"/>
    </source>
</evidence>
<dbReference type="Proteomes" id="UP000516235">
    <property type="component" value="Chromosome"/>
</dbReference>
<sequence>MPFIEVSSGPWRGVEFLRGLAAPDDAPAGCTPLTWRHNGTARLGGFIARAQAQVLIDGTFAPEGTQRAKPDAFSLRSVTTACAGEAFVFIGEMFGRTGSIETNEPCVAAQLTIAPETELAITLNPDFEYAFVAADGDLAVNRTRVPGSSVGLVDTGHRTIGLENRSDAIAHVLILGGAPTGRD</sequence>
<name>A0A7H0JYQ7_9CORY</name>
<reference evidence="3 4" key="1">
    <citation type="submission" date="2020-08" db="EMBL/GenBank/DDBJ databases">
        <title>novel species in genus Corynebacterium.</title>
        <authorList>
            <person name="Zhang G."/>
        </authorList>
    </citation>
    <scope>NUCLEOTIDE SEQUENCE [LARGE SCALE GENOMIC DNA]</scope>
    <source>
        <strain evidence="3 4">zg-917</strain>
        <strain evidence="2">Zg-917</strain>
    </source>
</reference>